<dbReference type="InterPro" id="IPR046358">
    <property type="entry name" value="Flagellin_C"/>
</dbReference>
<dbReference type="AlphaFoldDB" id="A0A6L8W8J7"/>
<dbReference type="GO" id="GO:0005198">
    <property type="term" value="F:structural molecule activity"/>
    <property type="evidence" value="ECO:0007669"/>
    <property type="project" value="UniProtKB-UniRule"/>
</dbReference>
<keyword evidence="6" id="KW-0966">Cell projection</keyword>
<keyword evidence="6" id="KW-0282">Flagellum</keyword>
<keyword evidence="3" id="KW-0964">Secreted</keyword>
<accession>A0A6L8W8J7</accession>
<evidence type="ECO:0000259" key="4">
    <source>
        <dbReference type="Pfam" id="PF00669"/>
    </source>
</evidence>
<organism evidence="6 7">
    <name type="scientific">Sneathiella litorea</name>
    <dbReference type="NCBI Taxonomy" id="2606216"/>
    <lineage>
        <taxon>Bacteria</taxon>
        <taxon>Pseudomonadati</taxon>
        <taxon>Pseudomonadota</taxon>
        <taxon>Alphaproteobacteria</taxon>
        <taxon>Sneathiellales</taxon>
        <taxon>Sneathiellaceae</taxon>
        <taxon>Sneathiella</taxon>
    </lineage>
</organism>
<dbReference type="Gene3D" id="1.20.1330.10">
    <property type="entry name" value="f41 fragment of flagellin, N-terminal domain"/>
    <property type="match status" value="1"/>
</dbReference>
<feature type="domain" description="Flagellin C-terminal" evidence="5">
    <location>
        <begin position="184"/>
        <end position="268"/>
    </location>
</feature>
<evidence type="ECO:0000259" key="5">
    <source>
        <dbReference type="Pfam" id="PF00700"/>
    </source>
</evidence>
<dbReference type="PANTHER" id="PTHR42792">
    <property type="entry name" value="FLAGELLIN"/>
    <property type="match status" value="1"/>
</dbReference>
<comment type="function">
    <text evidence="3">Flagellin is the subunit protein which polymerizes to form the filaments of bacterial flagella.</text>
</comment>
<comment type="similarity">
    <text evidence="1 3">Belongs to the bacterial flagellin family.</text>
</comment>
<keyword evidence="2 3" id="KW-0975">Bacterial flagellum</keyword>
<comment type="caution">
    <text evidence="6">The sequence shown here is derived from an EMBL/GenBank/DDBJ whole genome shotgun (WGS) entry which is preliminary data.</text>
</comment>
<gene>
    <name evidence="6" type="ORF">GQE98_12345</name>
</gene>
<evidence type="ECO:0000256" key="1">
    <source>
        <dbReference type="ARBA" id="ARBA00005709"/>
    </source>
</evidence>
<dbReference type="Pfam" id="PF00669">
    <property type="entry name" value="Flagellin_N"/>
    <property type="match status" value="1"/>
</dbReference>
<sequence length="269" mass="27579">MASINTNSSSMAALRTLNMTQNSLGKVQSQLESGLRVSSAKDAPATFVIAQGMRADIGALNAIDEGISFGQATIGMAMAGATAISEQLTTLKGLFTQAKNEGLDGAVIQGQVTEILAQIDAITSTSAFNGVNLLTATATTLTVATGLGATDNVTFTNIDVTSTTGLALNTIDATDTANLDTHLATIDAAIGTIGGALTSIGTFSSRLDDQSEFTQLLVDTMKEGLGVLVDADMAEVSAELTALQTKEQLNIQSLSIANSAPRTILALFQ</sequence>
<dbReference type="SUPFAM" id="SSF64518">
    <property type="entry name" value="Phase 1 flagellin"/>
    <property type="match status" value="1"/>
</dbReference>
<evidence type="ECO:0000313" key="7">
    <source>
        <dbReference type="Proteomes" id="UP000476030"/>
    </source>
</evidence>
<keyword evidence="6" id="KW-0969">Cilium</keyword>
<comment type="subcellular location">
    <subcellularLocation>
        <location evidence="3">Secreted</location>
    </subcellularLocation>
    <subcellularLocation>
        <location evidence="3">Bacterial flagellum</location>
    </subcellularLocation>
</comment>
<dbReference type="PANTHER" id="PTHR42792:SF2">
    <property type="entry name" value="FLAGELLIN"/>
    <property type="match status" value="1"/>
</dbReference>
<dbReference type="Pfam" id="PF00700">
    <property type="entry name" value="Flagellin_C"/>
    <property type="match status" value="1"/>
</dbReference>
<evidence type="ECO:0000313" key="6">
    <source>
        <dbReference type="EMBL" id="MZR31425.1"/>
    </source>
</evidence>
<dbReference type="PRINTS" id="PR00207">
    <property type="entry name" value="FLAGELLIN"/>
</dbReference>
<name>A0A6L8W8J7_9PROT</name>
<dbReference type="EMBL" id="WTUW01000002">
    <property type="protein sequence ID" value="MZR31425.1"/>
    <property type="molecule type" value="Genomic_DNA"/>
</dbReference>
<dbReference type="Proteomes" id="UP000476030">
    <property type="component" value="Unassembled WGS sequence"/>
</dbReference>
<evidence type="ECO:0000256" key="2">
    <source>
        <dbReference type="ARBA" id="ARBA00023143"/>
    </source>
</evidence>
<dbReference type="InterPro" id="IPR001029">
    <property type="entry name" value="Flagellin_N"/>
</dbReference>
<dbReference type="RefSeq" id="WP_161315930.1">
    <property type="nucleotide sequence ID" value="NZ_WTUW01000002.1"/>
</dbReference>
<keyword evidence="7" id="KW-1185">Reference proteome</keyword>
<evidence type="ECO:0000256" key="3">
    <source>
        <dbReference type="RuleBase" id="RU362073"/>
    </source>
</evidence>
<dbReference type="GO" id="GO:0005576">
    <property type="term" value="C:extracellular region"/>
    <property type="evidence" value="ECO:0007669"/>
    <property type="project" value="UniProtKB-SubCell"/>
</dbReference>
<dbReference type="GO" id="GO:0009288">
    <property type="term" value="C:bacterial-type flagellum"/>
    <property type="evidence" value="ECO:0007669"/>
    <property type="project" value="UniProtKB-SubCell"/>
</dbReference>
<protein>
    <recommendedName>
        <fullName evidence="3">Flagellin</fullName>
    </recommendedName>
</protein>
<dbReference type="InterPro" id="IPR001492">
    <property type="entry name" value="Flagellin"/>
</dbReference>
<feature type="domain" description="Flagellin N-terminal" evidence="4">
    <location>
        <begin position="4"/>
        <end position="138"/>
    </location>
</feature>
<proteinExistence type="inferred from homology"/>
<reference evidence="6 7" key="1">
    <citation type="submission" date="2019-12" db="EMBL/GenBank/DDBJ databases">
        <title>Snethiella sp. nov. sp. isolated from sea sand.</title>
        <authorList>
            <person name="Kim J."/>
            <person name="Jeong S.E."/>
            <person name="Jung H.S."/>
            <person name="Jeon C.O."/>
        </authorList>
    </citation>
    <scope>NUCLEOTIDE SEQUENCE [LARGE SCALE GENOMIC DNA]</scope>
    <source>
        <strain evidence="6 7">DP05</strain>
    </source>
</reference>